<feature type="region of interest" description="Disordered" evidence="4">
    <location>
        <begin position="1084"/>
        <end position="1104"/>
    </location>
</feature>
<dbReference type="InterPro" id="IPR009057">
    <property type="entry name" value="Homeodomain-like_sf"/>
</dbReference>
<evidence type="ECO:0000256" key="2">
    <source>
        <dbReference type="ARBA" id="ARBA00023125"/>
    </source>
</evidence>
<dbReference type="InterPro" id="IPR036397">
    <property type="entry name" value="RNaseH_sf"/>
</dbReference>
<dbReference type="InterPro" id="IPR026817">
    <property type="entry name" value="Ect2"/>
</dbReference>
<feature type="compositionally biased region" description="Low complexity" evidence="4">
    <location>
        <begin position="1086"/>
        <end position="1097"/>
    </location>
</feature>
<dbReference type="Pfam" id="PF03221">
    <property type="entry name" value="HTH_Tnp_Tc5"/>
    <property type="match status" value="1"/>
</dbReference>
<keyword evidence="3" id="KW-0175">Coiled coil</keyword>
<protein>
    <recommendedName>
        <fullName evidence="9">HTH CENPB-type domain-containing protein</fullName>
    </recommendedName>
</protein>
<evidence type="ECO:0000256" key="4">
    <source>
        <dbReference type="SAM" id="MobiDB-lite"/>
    </source>
</evidence>
<feature type="domain" description="BRCT" evidence="5">
    <location>
        <begin position="378"/>
        <end position="456"/>
    </location>
</feature>
<dbReference type="Pfam" id="PF03184">
    <property type="entry name" value="DDE_1"/>
    <property type="match status" value="1"/>
</dbReference>
<dbReference type="Gene3D" id="1.10.10.60">
    <property type="entry name" value="Homeodomain-like"/>
    <property type="match status" value="1"/>
</dbReference>
<keyword evidence="8" id="KW-1185">Reference proteome</keyword>
<dbReference type="InterPro" id="IPR001357">
    <property type="entry name" value="BRCT_dom"/>
</dbReference>
<dbReference type="InterPro" id="IPR004875">
    <property type="entry name" value="DDE_SF_endonuclease_dom"/>
</dbReference>
<dbReference type="InterPro" id="IPR049396">
    <property type="entry name" value="ECT2_BRCT0"/>
</dbReference>
<comment type="subcellular location">
    <subcellularLocation>
        <location evidence="1">Nucleus</location>
    </subcellularLocation>
</comment>
<organism evidence="7 8">
    <name type="scientific">Cordylochernes scorpioides</name>
    <dbReference type="NCBI Taxonomy" id="51811"/>
    <lineage>
        <taxon>Eukaryota</taxon>
        <taxon>Metazoa</taxon>
        <taxon>Ecdysozoa</taxon>
        <taxon>Arthropoda</taxon>
        <taxon>Chelicerata</taxon>
        <taxon>Arachnida</taxon>
        <taxon>Pseudoscorpiones</taxon>
        <taxon>Cheliferoidea</taxon>
        <taxon>Chernetidae</taxon>
        <taxon>Cordylochernes</taxon>
    </lineage>
</organism>
<evidence type="ECO:0000259" key="6">
    <source>
        <dbReference type="PROSITE" id="PS51253"/>
    </source>
</evidence>
<dbReference type="Gene3D" id="3.30.420.10">
    <property type="entry name" value="Ribonuclease H-like superfamily/Ribonuclease H"/>
    <property type="match status" value="1"/>
</dbReference>
<dbReference type="EMBL" id="CP092880">
    <property type="protein sequence ID" value="UYV79826.1"/>
    <property type="molecule type" value="Genomic_DNA"/>
</dbReference>
<dbReference type="InterPro" id="IPR006600">
    <property type="entry name" value="HTH_CenpB_DNA-bd_dom"/>
</dbReference>
<feature type="domain" description="HTH CENPB-type" evidence="6">
    <location>
        <begin position="674"/>
        <end position="745"/>
    </location>
</feature>
<feature type="coiled-coil region" evidence="3">
    <location>
        <begin position="1021"/>
        <end position="1055"/>
    </location>
</feature>
<dbReference type="PANTHER" id="PTHR16777">
    <property type="entry name" value="PROTEIN ECT2"/>
    <property type="match status" value="1"/>
</dbReference>
<name>A0ABY6LF62_9ARAC</name>
<feature type="domain" description="BRCT" evidence="5">
    <location>
        <begin position="277"/>
        <end position="349"/>
    </location>
</feature>
<dbReference type="PANTHER" id="PTHR16777:SF2">
    <property type="entry name" value="PROTEIN ECT2"/>
    <property type="match status" value="1"/>
</dbReference>
<evidence type="ECO:0008006" key="9">
    <source>
        <dbReference type="Google" id="ProtNLM"/>
    </source>
</evidence>
<dbReference type="Pfam" id="PF00533">
    <property type="entry name" value="BRCT"/>
    <property type="match status" value="1"/>
</dbReference>
<evidence type="ECO:0000256" key="1">
    <source>
        <dbReference type="ARBA" id="ARBA00004123"/>
    </source>
</evidence>
<gene>
    <name evidence="7" type="ORF">LAZ67_18000835</name>
</gene>
<dbReference type="SUPFAM" id="SSF52113">
    <property type="entry name" value="BRCT domain"/>
    <property type="match status" value="2"/>
</dbReference>
<evidence type="ECO:0000313" key="8">
    <source>
        <dbReference type="Proteomes" id="UP001235939"/>
    </source>
</evidence>
<evidence type="ECO:0000256" key="3">
    <source>
        <dbReference type="SAM" id="Coils"/>
    </source>
</evidence>
<evidence type="ECO:0000313" key="7">
    <source>
        <dbReference type="EMBL" id="UYV79826.1"/>
    </source>
</evidence>
<dbReference type="InterPro" id="IPR001888">
    <property type="entry name" value="Transposase_1"/>
</dbReference>
<dbReference type="PROSITE" id="PS50172">
    <property type="entry name" value="BRCT"/>
    <property type="match status" value="2"/>
</dbReference>
<dbReference type="SMART" id="SM00292">
    <property type="entry name" value="BRCT"/>
    <property type="match status" value="2"/>
</dbReference>
<dbReference type="Gene3D" id="3.40.50.10190">
    <property type="entry name" value="BRCT domain"/>
    <property type="match status" value="3"/>
</dbReference>
<reference evidence="7 8" key="1">
    <citation type="submission" date="2022-01" db="EMBL/GenBank/DDBJ databases">
        <title>A chromosomal length assembly of Cordylochernes scorpioides.</title>
        <authorList>
            <person name="Zeh D."/>
            <person name="Zeh J."/>
        </authorList>
    </citation>
    <scope>NUCLEOTIDE SEQUENCE [LARGE SCALE GENOMIC DNA]</scope>
    <source>
        <strain evidence="7">IN4F17</strain>
        <tissue evidence="7">Whole Body</tissue>
    </source>
</reference>
<keyword evidence="2" id="KW-0238">DNA-binding</keyword>
<accession>A0ABY6LF62</accession>
<dbReference type="Pfam" id="PF01359">
    <property type="entry name" value="Transposase_1"/>
    <property type="match status" value="1"/>
</dbReference>
<dbReference type="CDD" id="cd17732">
    <property type="entry name" value="BRCT_Ect2_rpt2"/>
    <property type="match status" value="1"/>
</dbReference>
<dbReference type="SUPFAM" id="SSF46689">
    <property type="entry name" value="Homeodomain-like"/>
    <property type="match status" value="1"/>
</dbReference>
<sequence length="1166" mass="133121">MLLILYPWIRSPNREMEGGLPRHTPSNSSTFSILRRTESQRNQDVLRKIPNSQLCIVGAKLRTDPEFIQAAESFELAIQYSDTGQEFVENKGTVFVLEEFSGEDFERLYKSGHRIIGPPALLYQADIAESLPLNSRPLFNQAMKDLVLCFNGFKRKESLLEVIYYELLQPNETITVERYQQQLMRLSRALKIKRPLYAKRHDKVIYQHDNARPHVAKVVKETLEALQWDVLPHPPYSADIAPSDYHMFRSMTHGLAEQHFTSYEEAKNWVDVWIASKDEEFFQHRIRMLPERWEKVQLVTLIHHMGGLIRKDFSSTKITHLVANTITGENYRYAANIGIPVMKEDWIHDLWAKRNDRTIHASDEQFKKYQQPPLFCCVIALHGFSEEERCHMEDQAAQNGGRIVTLPSEECTHLVVDSNSKVDFCAVTSSTHVVRSEWFWASILIEACADESLYLIPQPHGAAFTPPRPIVPRGHKRKRLAEVAHQLAQVDSGGSDSDLTPRQSISASLLDSTLSPETLVSPPVPSVDLSKASPRHQVAIELFQTETNYVGVLSTIMTTGSTTQWQADLAPKEMAASDIRNRRHVQPLLTWNTNAAHPVSLDQEPLQEERQKRGKYRILKLGEKLDVLSDIKKGLSYTTIMQKYKISKTTVYDIKKSELKLTKFVDSTEKDVKKFSQVKNPLYENVDKAVNIWYKSQRLSGVPIRGIELQTAASHFASKLNNPTFKASGGWLSRYRARHNLKNKKVVGEALSADEDAANRFKDDFHKLMTDEKYEQFQIYNADETGVYWKSLPDNSQVKNANSASGHKQSKDRLSVLLCANADASHKNVLAVVGKSKRPRAIKNIIDRLPVHYYSSHKAWFNQSIFSEWFFKLFINEVRNFQENKLRVAPDQVKALLLVDNSPAHPTELISNDGNIKCKFLPPNTTSVLQPMDQGVIVAFKRLYKRRQLESCLVFSSDADQPNNSVGEQTFSNLKKYDIKKAIFNFGNSLDELKSSTIRNGWKILLEHKNNSDLETAGDALQLSEDESDEDEQEIRRLEQLFQRARNEVNQESINEWIDIDLDDPGHNVLSNDDIVEAVLSEKMEISSSDDSSSTSEDSLEPDVPRCEALKSLDVALKYLEKRTEPEMLASYNTINSLLTMLMREEEALLNKPKKQTTISNFFAKP</sequence>
<dbReference type="SMART" id="SM00674">
    <property type="entry name" value="CENPB"/>
    <property type="match status" value="1"/>
</dbReference>
<dbReference type="InterPro" id="IPR036420">
    <property type="entry name" value="BRCT_dom_sf"/>
</dbReference>
<dbReference type="PROSITE" id="PS51253">
    <property type="entry name" value="HTH_CENPB"/>
    <property type="match status" value="1"/>
</dbReference>
<dbReference type="Pfam" id="PF12738">
    <property type="entry name" value="PTCB-BRCT"/>
    <property type="match status" value="1"/>
</dbReference>
<proteinExistence type="predicted"/>
<dbReference type="Pfam" id="PF21243">
    <property type="entry name" value="ECT2_BRCT0"/>
    <property type="match status" value="1"/>
</dbReference>
<dbReference type="Proteomes" id="UP001235939">
    <property type="component" value="Chromosome 18"/>
</dbReference>
<evidence type="ECO:0000259" key="5">
    <source>
        <dbReference type="PROSITE" id="PS50172"/>
    </source>
</evidence>